<dbReference type="Pfam" id="PF07005">
    <property type="entry name" value="SBD_N"/>
    <property type="match status" value="1"/>
</dbReference>
<dbReference type="Proteomes" id="UP000216885">
    <property type="component" value="Unassembled WGS sequence"/>
</dbReference>
<evidence type="ECO:0000256" key="4">
    <source>
        <dbReference type="ARBA" id="ARBA00022777"/>
    </source>
</evidence>
<organism evidence="9 10">
    <name type="scientific">Bordetella genomosp. 4</name>
    <dbReference type="NCBI Taxonomy" id="463044"/>
    <lineage>
        <taxon>Bacteria</taxon>
        <taxon>Pseudomonadati</taxon>
        <taxon>Pseudomonadota</taxon>
        <taxon>Betaproteobacteria</taxon>
        <taxon>Burkholderiales</taxon>
        <taxon>Alcaligenaceae</taxon>
        <taxon>Bordetella</taxon>
    </lineage>
</organism>
<sequence length="433" mass="45754">MSVISPRLAYYGDDFTGATDALATATRMGLRSLLFFGVPTAAQLQRVGPLDCLGIAGATRAMAPDAMRAELQPVAEFFQTLKPRVVHYKVCSTFDSASAVGNIAVAMETLGQAVDQSKPFIIGGQPSLGRYCVFGQLYAAADGEVYRIDRHPTMSQHPVTPMHEADLRRHFATLGAGRVESVDMRTYAQGVDAIAARLFSAWDNGADAMLFDVAEPQHLTAIGTVLAQASATESLLAVGASSVVEALGTQWGGAGQHTAHDSFAAAQGPVLLLAGSLSPMTARQVQAATSYRKIRLDPLRLASEDAVYQAAVVAELANLLREGQHVLAWMDNAHGQRTAGVQSQALATAGGRLLDAVLRRAPVKRLGVAGGDSSSLAMQALDAWGLSHIARVQPGVALCRLHSDVPEFEGMEVMLKGGQMGTEDLFERFLAGA</sequence>
<dbReference type="InterPro" id="IPR037051">
    <property type="entry name" value="4-carb_acid_sugar_kinase_N_sf"/>
</dbReference>
<dbReference type="RefSeq" id="WP_094838901.1">
    <property type="nucleotide sequence ID" value="NZ_NEVQ01000021.1"/>
</dbReference>
<proteinExistence type="inferred from homology"/>
<evidence type="ECO:0000256" key="2">
    <source>
        <dbReference type="ARBA" id="ARBA00022679"/>
    </source>
</evidence>
<dbReference type="GO" id="GO:0016301">
    <property type="term" value="F:kinase activity"/>
    <property type="evidence" value="ECO:0007669"/>
    <property type="project" value="UniProtKB-KW"/>
</dbReference>
<accession>A0A261TTS4</accession>
<evidence type="ECO:0000259" key="8">
    <source>
        <dbReference type="Pfam" id="PF17042"/>
    </source>
</evidence>
<protein>
    <recommendedName>
        <fullName evidence="11">Type III effector</fullName>
    </recommendedName>
</protein>
<dbReference type="AlphaFoldDB" id="A0A261TTS4"/>
<evidence type="ECO:0000313" key="10">
    <source>
        <dbReference type="Proteomes" id="UP000216885"/>
    </source>
</evidence>
<comment type="similarity">
    <text evidence="1">Belongs to the four-carbon acid sugar kinase family.</text>
</comment>
<dbReference type="InterPro" id="IPR031475">
    <property type="entry name" value="NBD_C"/>
</dbReference>
<feature type="domain" description="Four-carbon acid sugar kinase nucleotide binding" evidence="8">
    <location>
        <begin position="271"/>
        <end position="426"/>
    </location>
</feature>
<keyword evidence="6" id="KW-0119">Carbohydrate metabolism</keyword>
<comment type="caution">
    <text evidence="9">The sequence shown here is derived from an EMBL/GenBank/DDBJ whole genome shotgun (WGS) entry which is preliminary data.</text>
</comment>
<evidence type="ECO:0000256" key="5">
    <source>
        <dbReference type="ARBA" id="ARBA00022840"/>
    </source>
</evidence>
<keyword evidence="10" id="KW-1185">Reference proteome</keyword>
<dbReference type="EMBL" id="NEVQ01000021">
    <property type="protein sequence ID" value="OZI52430.1"/>
    <property type="molecule type" value="Genomic_DNA"/>
</dbReference>
<reference evidence="9 10" key="1">
    <citation type="submission" date="2017-05" db="EMBL/GenBank/DDBJ databases">
        <title>Complete and WGS of Bordetella genogroups.</title>
        <authorList>
            <person name="Spilker T."/>
            <person name="LiPuma J."/>
        </authorList>
    </citation>
    <scope>NUCLEOTIDE SEQUENCE [LARGE SCALE GENOMIC DNA]</scope>
    <source>
        <strain evidence="9 10">AU9919</strain>
    </source>
</reference>
<keyword evidence="3" id="KW-0547">Nucleotide-binding</keyword>
<dbReference type="InterPro" id="IPR042213">
    <property type="entry name" value="NBD_C_sf"/>
</dbReference>
<dbReference type="SUPFAM" id="SSF142764">
    <property type="entry name" value="YgbK-like"/>
    <property type="match status" value="1"/>
</dbReference>
<name>A0A261TTS4_9BORD</name>
<dbReference type="GO" id="GO:0005524">
    <property type="term" value="F:ATP binding"/>
    <property type="evidence" value="ECO:0007669"/>
    <property type="project" value="UniProtKB-KW"/>
</dbReference>
<evidence type="ECO:0000256" key="3">
    <source>
        <dbReference type="ARBA" id="ARBA00022741"/>
    </source>
</evidence>
<dbReference type="Gene3D" id="3.40.980.20">
    <property type="entry name" value="Four-carbon acid sugar kinase, nucleotide binding domain"/>
    <property type="match status" value="1"/>
</dbReference>
<dbReference type="InterPro" id="IPR010737">
    <property type="entry name" value="4-carb_acid_sugar_kinase_N"/>
</dbReference>
<dbReference type="Gene3D" id="3.40.50.10840">
    <property type="entry name" value="Putative sugar-binding, N-terminal domain"/>
    <property type="match status" value="1"/>
</dbReference>
<dbReference type="Pfam" id="PF17042">
    <property type="entry name" value="NBD_C"/>
    <property type="match status" value="1"/>
</dbReference>
<keyword evidence="4" id="KW-0418">Kinase</keyword>
<gene>
    <name evidence="9" type="ORF">CAL20_21040</name>
</gene>
<evidence type="ECO:0008006" key="11">
    <source>
        <dbReference type="Google" id="ProtNLM"/>
    </source>
</evidence>
<evidence type="ECO:0000313" key="9">
    <source>
        <dbReference type="EMBL" id="OZI52430.1"/>
    </source>
</evidence>
<feature type="domain" description="Four-carbon acid sugar kinase N-terminal" evidence="7">
    <location>
        <begin position="8"/>
        <end position="247"/>
    </location>
</feature>
<evidence type="ECO:0000259" key="7">
    <source>
        <dbReference type="Pfam" id="PF07005"/>
    </source>
</evidence>
<keyword evidence="2" id="KW-0808">Transferase</keyword>
<keyword evidence="5" id="KW-0067">ATP-binding</keyword>
<evidence type="ECO:0000256" key="1">
    <source>
        <dbReference type="ARBA" id="ARBA00005715"/>
    </source>
</evidence>
<evidence type="ECO:0000256" key="6">
    <source>
        <dbReference type="ARBA" id="ARBA00023277"/>
    </source>
</evidence>